<keyword evidence="8" id="KW-1185">Reference proteome</keyword>
<evidence type="ECO:0000256" key="5">
    <source>
        <dbReference type="SAM" id="Phobius"/>
    </source>
</evidence>
<dbReference type="GO" id="GO:0015174">
    <property type="term" value="F:basic amino acid transmembrane transporter activity"/>
    <property type="evidence" value="ECO:0007669"/>
    <property type="project" value="TreeGrafter"/>
</dbReference>
<evidence type="ECO:0000259" key="6">
    <source>
        <dbReference type="PROSITE" id="PS50850"/>
    </source>
</evidence>
<dbReference type="EMBL" id="FWEW01000830">
    <property type="protein sequence ID" value="SLM35860.1"/>
    <property type="molecule type" value="Genomic_DNA"/>
</dbReference>
<dbReference type="InterPro" id="IPR011701">
    <property type="entry name" value="MFS"/>
</dbReference>
<dbReference type="Gene3D" id="1.20.1250.20">
    <property type="entry name" value="MFS general substrate transporter like domains"/>
    <property type="match status" value="2"/>
</dbReference>
<sequence>MATYGAIASDFQNLSEGSWLLTGYNLGYCIALPVVGDTFELPPPALNRYGTGQDPKQLTDRVDTYCLFGLGCIITGTALSLWQAIAGRVISGIGGSGMIALISVIIIDIVPLDQVGVLRSYVNVAAIAGRSSGGPLGGFLADTIGWRWSFLGQAPIAIICSFLAGWQLPLESFNKIKIESHSDNTNHASAGSGKLYDEDFLGGIMFSITITIFLLVLGLGGQKVSWDDPIIIYLAATCVVFGTAFVMREGLWAKKPLIPLWLMRRNGVGVFCVVQILLFSARFAVSKLTFCRLASVNITAQFLSNLAPYFVRTEDANNTAAAAYIVPSSLGNAIGALLAGYVISRTYRYKALSLVSLAIGALSYVLVGLRWRHGTNLWESLYTFPAGLSFGMILSTQFIGLSASAPKPQTATAVSTYYLSQQVGILVGVGASAAILRMDFRKTLLRQLENYSDRDWIIQGVLRDSRFANSLPRVVQSIVRSSYLHSFQSVPILATCCSIMALPLIVCTREQSLRGEK</sequence>
<keyword evidence="2 5" id="KW-0812">Transmembrane</keyword>
<feature type="transmembrane region" description="Helical" evidence="5">
    <location>
        <begin position="200"/>
        <end position="218"/>
    </location>
</feature>
<feature type="domain" description="Major facilitator superfamily (MFS) profile" evidence="6">
    <location>
        <begin position="1"/>
        <end position="512"/>
    </location>
</feature>
<feature type="transmembrane region" description="Helical" evidence="5">
    <location>
        <begin position="148"/>
        <end position="168"/>
    </location>
</feature>
<evidence type="ECO:0000256" key="2">
    <source>
        <dbReference type="ARBA" id="ARBA00022692"/>
    </source>
</evidence>
<dbReference type="InterPro" id="IPR036259">
    <property type="entry name" value="MFS_trans_sf"/>
</dbReference>
<feature type="transmembrane region" description="Helical" evidence="5">
    <location>
        <begin position="349"/>
        <end position="369"/>
    </location>
</feature>
<feature type="transmembrane region" description="Helical" evidence="5">
    <location>
        <begin position="65"/>
        <end position="83"/>
    </location>
</feature>
<proteinExistence type="predicted"/>
<dbReference type="InterPro" id="IPR020846">
    <property type="entry name" value="MFS_dom"/>
</dbReference>
<feature type="transmembrane region" description="Helical" evidence="5">
    <location>
        <begin position="321"/>
        <end position="343"/>
    </location>
</feature>
<dbReference type="Proteomes" id="UP000192927">
    <property type="component" value="Unassembled WGS sequence"/>
</dbReference>
<comment type="subcellular location">
    <subcellularLocation>
        <location evidence="1">Membrane</location>
        <topology evidence="1">Multi-pass membrane protein</topology>
    </subcellularLocation>
</comment>
<keyword evidence="3 5" id="KW-1133">Transmembrane helix</keyword>
<feature type="transmembrane region" description="Helical" evidence="5">
    <location>
        <begin position="89"/>
        <end position="110"/>
    </location>
</feature>
<dbReference type="Pfam" id="PF07690">
    <property type="entry name" value="MFS_1"/>
    <property type="match status" value="1"/>
</dbReference>
<feature type="transmembrane region" description="Helical" evidence="5">
    <location>
        <begin position="230"/>
        <end position="247"/>
    </location>
</feature>
<accession>A0A1W5CYK5</accession>
<name>A0A1W5CYK5_9LECA</name>
<evidence type="ECO:0000313" key="7">
    <source>
        <dbReference type="EMBL" id="SLM35860.1"/>
    </source>
</evidence>
<feature type="transmembrane region" description="Helical" evidence="5">
    <location>
        <begin position="417"/>
        <end position="436"/>
    </location>
</feature>
<dbReference type="PROSITE" id="PS50850">
    <property type="entry name" value="MFS"/>
    <property type="match status" value="1"/>
</dbReference>
<keyword evidence="4 5" id="KW-0472">Membrane</keyword>
<dbReference type="SUPFAM" id="SSF103473">
    <property type="entry name" value="MFS general substrate transporter"/>
    <property type="match status" value="2"/>
</dbReference>
<evidence type="ECO:0000256" key="1">
    <source>
        <dbReference type="ARBA" id="ARBA00004141"/>
    </source>
</evidence>
<protein>
    <submittedName>
        <fullName evidence="7">Major facilitator superfamily domain, general substrate transporter</fullName>
    </submittedName>
</protein>
<dbReference type="GO" id="GO:0000329">
    <property type="term" value="C:fungal-type vacuole membrane"/>
    <property type="evidence" value="ECO:0007669"/>
    <property type="project" value="TreeGrafter"/>
</dbReference>
<evidence type="ECO:0000256" key="3">
    <source>
        <dbReference type="ARBA" id="ARBA00022989"/>
    </source>
</evidence>
<dbReference type="PANTHER" id="PTHR23501">
    <property type="entry name" value="MAJOR FACILITATOR SUPERFAMILY"/>
    <property type="match status" value="1"/>
</dbReference>
<evidence type="ECO:0000256" key="4">
    <source>
        <dbReference type="ARBA" id="ARBA00023136"/>
    </source>
</evidence>
<feature type="transmembrane region" description="Helical" evidence="5">
    <location>
        <begin position="381"/>
        <end position="405"/>
    </location>
</feature>
<organism evidence="7 8">
    <name type="scientific">Lasallia pustulata</name>
    <dbReference type="NCBI Taxonomy" id="136370"/>
    <lineage>
        <taxon>Eukaryota</taxon>
        <taxon>Fungi</taxon>
        <taxon>Dikarya</taxon>
        <taxon>Ascomycota</taxon>
        <taxon>Pezizomycotina</taxon>
        <taxon>Lecanoromycetes</taxon>
        <taxon>OSLEUM clade</taxon>
        <taxon>Umbilicariomycetidae</taxon>
        <taxon>Umbilicariales</taxon>
        <taxon>Umbilicariaceae</taxon>
        <taxon>Lasallia</taxon>
    </lineage>
</organism>
<reference evidence="8" key="1">
    <citation type="submission" date="2017-03" db="EMBL/GenBank/DDBJ databases">
        <authorList>
            <person name="Sharma R."/>
            <person name="Thines M."/>
        </authorList>
    </citation>
    <scope>NUCLEOTIDE SEQUENCE [LARGE SCALE GENOMIC DNA]</scope>
</reference>
<feature type="transmembrane region" description="Helical" evidence="5">
    <location>
        <begin position="267"/>
        <end position="285"/>
    </location>
</feature>
<evidence type="ECO:0000313" key="8">
    <source>
        <dbReference type="Proteomes" id="UP000192927"/>
    </source>
</evidence>
<dbReference type="AlphaFoldDB" id="A0A1W5CYK5"/>
<dbReference type="PANTHER" id="PTHR23501:SF33">
    <property type="entry name" value="MAJOR FACILITATOR SUPERFAMILY (MFS) PROFILE DOMAIN-CONTAINING PROTEIN"/>
    <property type="match status" value="1"/>
</dbReference>